<organism evidence="2 3">
    <name type="scientific">Tautonia sociabilis</name>
    <dbReference type="NCBI Taxonomy" id="2080755"/>
    <lineage>
        <taxon>Bacteria</taxon>
        <taxon>Pseudomonadati</taxon>
        <taxon>Planctomycetota</taxon>
        <taxon>Planctomycetia</taxon>
        <taxon>Isosphaerales</taxon>
        <taxon>Isosphaeraceae</taxon>
        <taxon>Tautonia</taxon>
    </lineage>
</organism>
<dbReference type="Proteomes" id="UP000280296">
    <property type="component" value="Unassembled WGS sequence"/>
</dbReference>
<proteinExistence type="predicted"/>
<sequence length="101" mass="11008">MRRDPAGRGESVDFGRVESVPPTNNAAERAERHAVIWRRISGGIESVAGSWFVERMRNVAATCLQQGRYVLDDLTSCFEAARGGQAIPSLVPAKQPKVKVA</sequence>
<accession>A0A432MDV4</accession>
<protein>
    <recommendedName>
        <fullName evidence="4">Transposase</fullName>
    </recommendedName>
</protein>
<evidence type="ECO:0008006" key="4">
    <source>
        <dbReference type="Google" id="ProtNLM"/>
    </source>
</evidence>
<evidence type="ECO:0000313" key="3">
    <source>
        <dbReference type="Proteomes" id="UP000280296"/>
    </source>
</evidence>
<gene>
    <name evidence="2" type="ORF">TsocGM_22550</name>
</gene>
<evidence type="ECO:0000313" key="2">
    <source>
        <dbReference type="EMBL" id="RUL83179.1"/>
    </source>
</evidence>
<comment type="caution">
    <text evidence="2">The sequence shown here is derived from an EMBL/GenBank/DDBJ whole genome shotgun (WGS) entry which is preliminary data.</text>
</comment>
<dbReference type="EMBL" id="RYZH01000063">
    <property type="protein sequence ID" value="RUL83179.1"/>
    <property type="molecule type" value="Genomic_DNA"/>
</dbReference>
<evidence type="ECO:0000256" key="1">
    <source>
        <dbReference type="SAM" id="MobiDB-lite"/>
    </source>
</evidence>
<keyword evidence="3" id="KW-1185">Reference proteome</keyword>
<name>A0A432MDV4_9BACT</name>
<dbReference type="AlphaFoldDB" id="A0A432MDV4"/>
<feature type="compositionally biased region" description="Basic and acidic residues" evidence="1">
    <location>
        <begin position="1"/>
        <end position="16"/>
    </location>
</feature>
<reference evidence="2 3" key="1">
    <citation type="submission" date="2018-12" db="EMBL/GenBank/DDBJ databases">
        <authorList>
            <person name="Toschakov S.V."/>
        </authorList>
    </citation>
    <scope>NUCLEOTIDE SEQUENCE [LARGE SCALE GENOMIC DNA]</scope>
    <source>
        <strain evidence="2 3">GM2012</strain>
    </source>
</reference>
<reference evidence="2 3" key="2">
    <citation type="submission" date="2019-01" db="EMBL/GenBank/DDBJ databases">
        <title>Tautonia sociabilis, a novel thermotolerant planctomycete of Isosphaeraceae family, isolated from a 4000 m deep subterranean habitat.</title>
        <authorList>
            <person name="Kovaleva O.L."/>
            <person name="Elcheninov A.G."/>
            <person name="Van Heerden E."/>
            <person name="Toshchakov S.V."/>
            <person name="Novikov A."/>
            <person name="Bonch-Osmolovskaya E.A."/>
            <person name="Kublanov I.V."/>
        </authorList>
    </citation>
    <scope>NUCLEOTIDE SEQUENCE [LARGE SCALE GENOMIC DNA]</scope>
    <source>
        <strain evidence="2 3">GM2012</strain>
    </source>
</reference>
<feature type="region of interest" description="Disordered" evidence="1">
    <location>
        <begin position="1"/>
        <end position="28"/>
    </location>
</feature>